<name>A0A3D9AH39_9FLAO</name>
<evidence type="ECO:0000313" key="2">
    <source>
        <dbReference type="Proteomes" id="UP000256924"/>
    </source>
</evidence>
<proteinExistence type="predicted"/>
<reference evidence="1 2" key="1">
    <citation type="journal article" date="2004" name="Emerg. Infect. Dis.">
        <title>Amoebae-resisting bacteria isolated from human nasal swabs by amoebal coculture.</title>
        <authorList>
            <person name="Greub G."/>
            <person name="La Scola B."/>
            <person name="Raoult D."/>
        </authorList>
    </citation>
    <scope>NUCLEOTIDE SEQUENCE [LARGE SCALE GENOMIC DNA]</scope>
    <source>
        <strain evidence="1 2">CCUG 51329</strain>
    </source>
</reference>
<organism evidence="1 2">
    <name type="scientific">Candidatus Chryseobacterium massiliense</name>
    <dbReference type="NCBI Taxonomy" id="204089"/>
    <lineage>
        <taxon>Bacteria</taxon>
        <taxon>Pseudomonadati</taxon>
        <taxon>Bacteroidota</taxon>
        <taxon>Flavobacteriia</taxon>
        <taxon>Flavobacteriales</taxon>
        <taxon>Weeksellaceae</taxon>
        <taxon>Chryseobacterium group</taxon>
        <taxon>Chryseobacterium</taxon>
    </lineage>
</organism>
<dbReference type="EMBL" id="QNVU01000072">
    <property type="protein sequence ID" value="REC40640.1"/>
    <property type="molecule type" value="Genomic_DNA"/>
</dbReference>
<protein>
    <recommendedName>
        <fullName evidence="3">RHS repeat protein</fullName>
    </recommendedName>
</protein>
<dbReference type="Proteomes" id="UP000256924">
    <property type="component" value="Unassembled WGS sequence"/>
</dbReference>
<keyword evidence="2" id="KW-1185">Reference proteome</keyword>
<evidence type="ECO:0008006" key="3">
    <source>
        <dbReference type="Google" id="ProtNLM"/>
    </source>
</evidence>
<accession>A0A3D9AH39</accession>
<dbReference type="Gene3D" id="2.180.10.10">
    <property type="entry name" value="RHS repeat-associated core"/>
    <property type="match status" value="1"/>
</dbReference>
<comment type="caution">
    <text evidence="1">The sequence shown here is derived from an EMBL/GenBank/DDBJ whole genome shotgun (WGS) entry which is preliminary data.</text>
</comment>
<evidence type="ECO:0000313" key="1">
    <source>
        <dbReference type="EMBL" id="REC40640.1"/>
    </source>
</evidence>
<gene>
    <name evidence="1" type="ORF">DRF68_19885</name>
</gene>
<dbReference type="AlphaFoldDB" id="A0A3D9AH39"/>
<sequence>MTGKWAYGQETQSLISTGANGGEIKIPNVIPPSPESSFKTDFGNIPINEYRGMPSLRIPIHTFSNGEIEQKIDLVYSKLGVKVNDISDIVGVSWILDTGGIINRTIYDLPDESGERFIISNINSLNISNIQEGTSEAEFISVKVKNENIDNEVDIFNFSVGNYSGSFYLDSNFQPVILEDGAGVKIQSVGNFAMTHEFVLTAPDGIKYYFGGSNFVDATFIKNNPAFGGITSFYLYKVEAGNNTMEYTYYTDNSKLQALSEFQSQSYGFQSSFPAYQPNNSCSVPPPTSNVSKINTLNIQNPKKIKSIKFNNQEILFNYTSVNNQEYGKLIGIQVYNHQVLKKQINFSYIDKLQNSQNQRFFLEKVQSFAFNNNVLNLAGEYKLEYDDPLDIPARLSKSIDVLGYFNGKYANTTLVPNLILLGGSYDNPALADRRANFQFAKKGTLKSITYPTKGKTIFEYESQGIKEAVYNQISGSVTTEGGSNVNSDFKTLNGSELYIKPSDSSGLSPVNIQITLSMINPTAIPALQGKIRFKIINTSTQEEILVKNLFLPKNEGYLNHEFIFNANKNINYKFFIEITGSYQDFTSDFTVRYQTGIKRNEGVGLRLKKQYDLNEQGIITNIKRIYYTDIKNYDNLEILSENPYMPGAFTTTKYTQFVADQQGPNGSSGCFSNGDSFFNYEKLIISEPVTSNEFELVPSYSLDNFPTVSISYGGEHFEKGGEQKEFIHENENALMTIRNPNEGLPAYVGMVGELQGITQNVIQKIQRKRSYNQYNGNITDVFVFSRGTDNNLYLKKKTQNVYGRIEGNSIYNLLGNEIYQATAYPSGTVSGAALFNMWFGFTKVSTFFNPLQQIKTTDYFENVPIDVTDDTNYKKLVTNVHYNYNNIEKQLTKQTLTTPDNSITETNYQYAHEKNNQLMISKNMIGIPLETTVTQTVGGVTKTLGKTETVYPASLPTPQAGNLVLPLSQKSYDKLSGTSSTDVTYDKYDEKGNILQYTTKDGIPVAFVWGYNKTQPIAKVEGITYDQLTSAVPVSGIVTASDNDAADPAQESLLLDALNSFRKQSALSGKLISTYTYDPLIGVTSITPPSGVRQTYTYDSANRLKETGVRGKNSAGSYINKKMSENKYNYKP</sequence>